<comment type="caution">
    <text evidence="1">The sequence shown here is derived from an EMBL/GenBank/DDBJ whole genome shotgun (WGS) entry which is preliminary data.</text>
</comment>
<protein>
    <submittedName>
        <fullName evidence="1">Uncharacterized protein</fullName>
    </submittedName>
</protein>
<sequence length="41" mass="4347">CTVPTTLFDGERLSEALALADCLEATAKTLRRGVPRAKGSK</sequence>
<proteinExistence type="predicted"/>
<accession>X0W7J8</accession>
<evidence type="ECO:0000313" key="1">
    <source>
        <dbReference type="EMBL" id="GAG08631.1"/>
    </source>
</evidence>
<dbReference type="AlphaFoldDB" id="X0W7J8"/>
<feature type="non-terminal residue" evidence="1">
    <location>
        <position position="1"/>
    </location>
</feature>
<name>X0W7J8_9ZZZZ</name>
<gene>
    <name evidence="1" type="ORF">S01H1_38886</name>
</gene>
<reference evidence="1" key="1">
    <citation type="journal article" date="2014" name="Front. Microbiol.">
        <title>High frequency of phylogenetically diverse reductive dehalogenase-homologous genes in deep subseafloor sedimentary metagenomes.</title>
        <authorList>
            <person name="Kawai M."/>
            <person name="Futagami T."/>
            <person name="Toyoda A."/>
            <person name="Takaki Y."/>
            <person name="Nishi S."/>
            <person name="Hori S."/>
            <person name="Arai W."/>
            <person name="Tsubouchi T."/>
            <person name="Morono Y."/>
            <person name="Uchiyama I."/>
            <person name="Ito T."/>
            <person name="Fujiyama A."/>
            <person name="Inagaki F."/>
            <person name="Takami H."/>
        </authorList>
    </citation>
    <scope>NUCLEOTIDE SEQUENCE</scope>
    <source>
        <strain evidence="1">Expedition CK06-06</strain>
    </source>
</reference>
<organism evidence="1">
    <name type="scientific">marine sediment metagenome</name>
    <dbReference type="NCBI Taxonomy" id="412755"/>
    <lineage>
        <taxon>unclassified sequences</taxon>
        <taxon>metagenomes</taxon>
        <taxon>ecological metagenomes</taxon>
    </lineage>
</organism>
<dbReference type="EMBL" id="BARS01024502">
    <property type="protein sequence ID" value="GAG08631.1"/>
    <property type="molecule type" value="Genomic_DNA"/>
</dbReference>